<organism evidence="2 3">
    <name type="scientific">Theileria orientalis</name>
    <dbReference type="NCBI Taxonomy" id="68886"/>
    <lineage>
        <taxon>Eukaryota</taxon>
        <taxon>Sar</taxon>
        <taxon>Alveolata</taxon>
        <taxon>Apicomplexa</taxon>
        <taxon>Aconoidasida</taxon>
        <taxon>Piroplasmida</taxon>
        <taxon>Theileriidae</taxon>
        <taxon>Theileria</taxon>
    </lineage>
</organism>
<dbReference type="Proteomes" id="UP000244811">
    <property type="component" value="Chromosome 3"/>
</dbReference>
<dbReference type="EMBL" id="CP056070">
    <property type="protein sequence ID" value="UKK00942.2"/>
    <property type="molecule type" value="Genomic_DNA"/>
</dbReference>
<evidence type="ECO:0000256" key="1">
    <source>
        <dbReference type="SAM" id="Coils"/>
    </source>
</evidence>
<feature type="coiled-coil region" evidence="1">
    <location>
        <begin position="978"/>
        <end position="1008"/>
    </location>
</feature>
<proteinExistence type="predicted"/>
<keyword evidence="1" id="KW-0175">Coiled coil</keyword>
<dbReference type="Pfam" id="PF04385">
    <property type="entry name" value="FAINT"/>
    <property type="match status" value="1"/>
</dbReference>
<name>A0A976QTP1_THEOR</name>
<sequence>MYINYVDINICVYLILFSANVLVDSAGIIGGSYQPVYPRQQARPTQLILDDPPAPIIRNEPQFVNPVQDVKVGVRRRKVQKSNDIDISLSLLSDREDDLNMFRSQPASQGVTILAPKQSQKPASGTKTLQFPLDDDTPPPIKRDQAQFVNPVQDVQVGVRRRKVQKSNDIDISLSLLSDREDDLNMFRSQPASQGVTILAPKQSQKPASGTKTLQFPLDDDTPPPIKRDQAQFVNPVQDVQVGVRRRKVQKSNDIDISLSLLSDREDDLNMFRSQPASQGVTILAPKQSQKPASGTKTLKINLDPDVGSEFLLNRAMQPPTQVLPTAEPTVQGRTPVGPIPLNFDEIEIAPSVDRQPLQFNLESGGSDVELVSKFSSRPMEISLDSEDESYGTPVELDLNKTDSSYEFEYTKSGANGIFIPRDGFYFSSVSENNVPLWKGEKDEYALKVVRDGIGRFKLLNNVFIYFASGVVREFSKESGMWNEKAARVEVDDSGNPIHVKSMPRKKVAVVDEGDIYVQDGRTEEPYKSEEDEEIDDKEYAGITGVDLNLGNKYSTSSYNCEKEFHMTTFTANDGFGLRSVFYYRDKSSLFSIWTANGRSQYAYKVVYREYPFKNSDVAVHQFNGKELLFVNNGETWTEADLNKINPVVVNIDYPFDTYSHTSDPDGSCAVITPRDPFVISGLVEFHGIKNKIRDVWHAKSPEEFPVKVVVDNREFMVVFEDHDLYKNANNMNLYFKDGKIRFLTRVKGTNWVERPTNKLELDIGVLRDTISHSFVWDLVSATYERRNDFLITNVKHCKGLGPFKSSINIWTAKNPDEYIKRVIVDGYYHNVDCFNPYNAILFLENGIIKHMNYTNYRWIEIEPSCIVDITKRECTFEYYYKKEENNIEHFDPRYHFLFKGVKCSVGYGSSKVQVEIWDAKDPKEYAYKICLVTSGKKEKFLVIFQECGQVKIFNKCDKNRPWADHSTNRYSINDIRIAGLDIVAHRMERERAKLEEAEKIRLAEAEKISLAEASSNAFQPFDRSQYKPAHTISERLRYAKPESHGLLQPSAAPQVEPKPEPVDEEGENLLCLDIQKRHNIFGYTISYRDDKVIFKAVEPFLFGIVKSERTTLWRYKGDEYPNKVLYKEVNGKPKVKVYFPDYRPPPRFVMRGPSTKFYPSSIQFEVSKCKKPGSELGKASVVEVSGTPVTTTLGDPEDFYVAPKQAPKKQWVIDDD</sequence>
<dbReference type="AlphaFoldDB" id="A0A976QTP1"/>
<dbReference type="InterPro" id="IPR007480">
    <property type="entry name" value="DUF529"/>
</dbReference>
<accession>A0A976QTP1</accession>
<gene>
    <name evidence="2" type="ORF">MACK_001752</name>
</gene>
<reference evidence="2" key="1">
    <citation type="submission" date="2022-07" db="EMBL/GenBank/DDBJ databases">
        <title>Evaluation of T. orientalis genome assembly methods using nanopore sequencing and analysis of variation between genomes.</title>
        <authorList>
            <person name="Yam J."/>
            <person name="Micallef M.L."/>
            <person name="Liu M."/>
            <person name="Djordjevic S.P."/>
            <person name="Bogema D.R."/>
            <person name="Jenkins C."/>
        </authorList>
    </citation>
    <scope>NUCLEOTIDE SEQUENCE</scope>
    <source>
        <strain evidence="2">Goon Nure</strain>
    </source>
</reference>
<protein>
    <submittedName>
        <fullName evidence="2">Uncharacterized protein</fullName>
    </submittedName>
</protein>
<evidence type="ECO:0000313" key="2">
    <source>
        <dbReference type="EMBL" id="UKK00942.2"/>
    </source>
</evidence>
<evidence type="ECO:0000313" key="3">
    <source>
        <dbReference type="Proteomes" id="UP000244811"/>
    </source>
</evidence>